<evidence type="ECO:0000313" key="2">
    <source>
        <dbReference type="EMBL" id="NKY31441.1"/>
    </source>
</evidence>
<dbReference type="PANTHER" id="PTHR46889:SF4">
    <property type="entry name" value="TRANSPOSASE INSO FOR INSERTION SEQUENCE ELEMENT IS911B-RELATED"/>
    <property type="match status" value="1"/>
</dbReference>
<dbReference type="InterPro" id="IPR001584">
    <property type="entry name" value="Integrase_cat-core"/>
</dbReference>
<dbReference type="InterPro" id="IPR012337">
    <property type="entry name" value="RNaseH-like_sf"/>
</dbReference>
<dbReference type="EMBL" id="JAAXOS010000039">
    <property type="protein sequence ID" value="NKY31441.1"/>
    <property type="molecule type" value="Genomic_DNA"/>
</dbReference>
<dbReference type="Proteomes" id="UP000540698">
    <property type="component" value="Unassembled WGS sequence"/>
</dbReference>
<dbReference type="PANTHER" id="PTHR46889">
    <property type="entry name" value="TRANSPOSASE INSF FOR INSERTION SEQUENCE IS3B-RELATED"/>
    <property type="match status" value="1"/>
</dbReference>
<evidence type="ECO:0000259" key="1">
    <source>
        <dbReference type="PROSITE" id="PS50994"/>
    </source>
</evidence>
<name>A0A7X6LBH4_9NOCA</name>
<dbReference type="Pfam" id="PF00665">
    <property type="entry name" value="rve"/>
    <property type="match status" value="1"/>
</dbReference>
<dbReference type="GO" id="GO:0015074">
    <property type="term" value="P:DNA integration"/>
    <property type="evidence" value="ECO:0007669"/>
    <property type="project" value="InterPro"/>
</dbReference>
<proteinExistence type="predicted"/>
<dbReference type="InterPro" id="IPR036397">
    <property type="entry name" value="RNaseH_sf"/>
</dbReference>
<dbReference type="GO" id="GO:0003676">
    <property type="term" value="F:nucleic acid binding"/>
    <property type="evidence" value="ECO:0007669"/>
    <property type="project" value="InterPro"/>
</dbReference>
<dbReference type="PROSITE" id="PS50994">
    <property type="entry name" value="INTEGRASE"/>
    <property type="match status" value="1"/>
</dbReference>
<accession>A0A7X6LBH4</accession>
<evidence type="ECO:0000313" key="3">
    <source>
        <dbReference type="Proteomes" id="UP000540698"/>
    </source>
</evidence>
<sequence length="74" mass="7931">MLDTYSRRVVGWSIDSTQTAALVTNALGMAISKRSPESGTIIHSDHGVQFTSWAFTDRARKSGLVPSMGSIGDC</sequence>
<reference evidence="2 3" key="1">
    <citation type="submission" date="2020-04" db="EMBL/GenBank/DDBJ databases">
        <title>MicrobeNet Type strains.</title>
        <authorList>
            <person name="Nicholson A.C."/>
        </authorList>
    </citation>
    <scope>NUCLEOTIDE SEQUENCE [LARGE SCALE GENOMIC DNA]</scope>
    <source>
        <strain evidence="2 3">DSM 44956</strain>
    </source>
</reference>
<protein>
    <submittedName>
        <fullName evidence="2">DDE-type integrase/transposase/recombinase</fullName>
    </submittedName>
</protein>
<dbReference type="Gene3D" id="3.30.420.10">
    <property type="entry name" value="Ribonuclease H-like superfamily/Ribonuclease H"/>
    <property type="match status" value="1"/>
</dbReference>
<comment type="caution">
    <text evidence="2">The sequence shown here is derived from an EMBL/GenBank/DDBJ whole genome shotgun (WGS) entry which is preliminary data.</text>
</comment>
<organism evidence="2 3">
    <name type="scientific">Nocardia gamkensis</name>
    <dbReference type="NCBI Taxonomy" id="352869"/>
    <lineage>
        <taxon>Bacteria</taxon>
        <taxon>Bacillati</taxon>
        <taxon>Actinomycetota</taxon>
        <taxon>Actinomycetes</taxon>
        <taxon>Mycobacteriales</taxon>
        <taxon>Nocardiaceae</taxon>
        <taxon>Nocardia</taxon>
    </lineage>
</organism>
<dbReference type="AlphaFoldDB" id="A0A7X6LBH4"/>
<gene>
    <name evidence="2" type="ORF">HGB38_35470</name>
</gene>
<dbReference type="InterPro" id="IPR050900">
    <property type="entry name" value="Transposase_IS3/IS150/IS904"/>
</dbReference>
<keyword evidence="3" id="KW-1185">Reference proteome</keyword>
<dbReference type="SUPFAM" id="SSF53098">
    <property type="entry name" value="Ribonuclease H-like"/>
    <property type="match status" value="1"/>
</dbReference>
<feature type="domain" description="Integrase catalytic" evidence="1">
    <location>
        <begin position="1"/>
        <end position="74"/>
    </location>
</feature>